<accession>Q112N0</accession>
<evidence type="ECO:0000313" key="3">
    <source>
        <dbReference type="EMBL" id="ABG51544.1"/>
    </source>
</evidence>
<proteinExistence type="predicted"/>
<dbReference type="EMBL" id="CP000393">
    <property type="protein sequence ID" value="ABG51544.1"/>
    <property type="molecule type" value="Genomic_DNA"/>
</dbReference>
<name>Q112N0_TRIEI</name>
<evidence type="ECO:0000256" key="2">
    <source>
        <dbReference type="ARBA" id="ARBA00035108"/>
    </source>
</evidence>
<dbReference type="AlphaFoldDB" id="Q112N0"/>
<protein>
    <submittedName>
        <fullName evidence="3">Gas vesicle protein GVPa</fullName>
    </submittedName>
</protein>
<dbReference type="GO" id="GO:0012506">
    <property type="term" value="C:vesicle membrane"/>
    <property type="evidence" value="ECO:0007669"/>
    <property type="project" value="InterPro"/>
</dbReference>
<dbReference type="KEGG" id="ter:Tery_2322"/>
<dbReference type="GO" id="GO:0031411">
    <property type="term" value="C:gas vesicle"/>
    <property type="evidence" value="ECO:0007669"/>
    <property type="project" value="UniProtKB-SubCell"/>
</dbReference>
<dbReference type="RefSeq" id="WP_011611911.1">
    <property type="nucleotide sequence ID" value="NC_008312.1"/>
</dbReference>
<dbReference type="GO" id="GO:0005198">
    <property type="term" value="F:structural molecule activity"/>
    <property type="evidence" value="ECO:0007669"/>
    <property type="project" value="InterPro"/>
</dbReference>
<dbReference type="Pfam" id="PF00741">
    <property type="entry name" value="Gas_vesicle"/>
    <property type="match status" value="1"/>
</dbReference>
<keyword evidence="1" id="KW-0304">Gas vesicle</keyword>
<evidence type="ECO:0000256" key="1">
    <source>
        <dbReference type="ARBA" id="ARBA00022987"/>
    </source>
</evidence>
<organism evidence="3">
    <name type="scientific">Trichodesmium erythraeum (strain IMS101)</name>
    <dbReference type="NCBI Taxonomy" id="203124"/>
    <lineage>
        <taxon>Bacteria</taxon>
        <taxon>Bacillati</taxon>
        <taxon>Cyanobacteriota</taxon>
        <taxon>Cyanophyceae</taxon>
        <taxon>Oscillatoriophycideae</taxon>
        <taxon>Oscillatoriales</taxon>
        <taxon>Microcoleaceae</taxon>
        <taxon>Trichodesmium</taxon>
    </lineage>
</organism>
<dbReference type="InterPro" id="IPR000638">
    <property type="entry name" value="Gas-vesicle_GvpA-like"/>
</dbReference>
<dbReference type="OrthoDB" id="284387at2"/>
<comment type="subcellular location">
    <subcellularLocation>
        <location evidence="2">Gas vesicle</location>
    </subcellularLocation>
</comment>
<dbReference type="HOGENOM" id="CLU_2903015_0_0_3"/>
<reference evidence="3" key="1">
    <citation type="submission" date="2006-06" db="EMBL/GenBank/DDBJ databases">
        <title>Complete sequence of Trichodesmium erythraeum IMS101.</title>
        <authorList>
            <consortium name="US DOE Joint Genome Institute"/>
            <person name="Copeland A."/>
            <person name="Lucas S."/>
            <person name="Lapidus A."/>
            <person name="Barry K."/>
            <person name="Detter J.C."/>
            <person name="Glavina del Rio T."/>
            <person name="Hammon N."/>
            <person name="Israni S."/>
            <person name="Dalin E."/>
            <person name="Tice H."/>
            <person name="Pitluck S."/>
            <person name="Kiss H."/>
            <person name="Munk A.C."/>
            <person name="Brettin T."/>
            <person name="Bruce D."/>
            <person name="Han C."/>
            <person name="Tapia R."/>
            <person name="Gilna P."/>
            <person name="Schmutz J."/>
            <person name="Larimer F."/>
            <person name="Land M."/>
            <person name="Hauser L."/>
            <person name="Kyrpides N."/>
            <person name="Kim E."/>
            <person name="Richardson P."/>
        </authorList>
    </citation>
    <scope>NUCLEOTIDE SEQUENCE [LARGE SCALE GENOMIC DNA]</scope>
    <source>
        <strain evidence="3">IMS101</strain>
    </source>
</reference>
<gene>
    <name evidence="3" type="ordered locus">Tery_2322</name>
</gene>
<sequence>MALEKINSYSRLVKFVDPILDKEAVIDAWVRVSVVGIELLAIAISSTQIKLKLKNVVEKKYQ</sequence>